<gene>
    <name evidence="1" type="ORF">QD52_13665</name>
</gene>
<reference evidence="1 2" key="1">
    <citation type="submission" date="2018-06" db="EMBL/GenBank/DDBJ databases">
        <authorList>
            <consortium name="GenomeTrakr: Next Generation Sequencing Network for Food Pathogen Tracability"/>
        </authorList>
    </citation>
    <scope>NUCLEOTIDE SEQUENCE [LARGE SCALE GENOMIC DNA]</scope>
    <source>
        <strain evidence="1 2">FDA00008584</strain>
    </source>
</reference>
<dbReference type="AlphaFoldDB" id="A0A823DKL1"/>
<accession>A0A823DKL1</accession>
<evidence type="ECO:0000313" key="1">
    <source>
        <dbReference type="EMBL" id="EAD1186130.1"/>
    </source>
</evidence>
<evidence type="ECO:0000313" key="2">
    <source>
        <dbReference type="Proteomes" id="UP000403352"/>
    </source>
</evidence>
<organism evidence="1 2">
    <name type="scientific">Listeria monocytogenes</name>
    <dbReference type="NCBI Taxonomy" id="1639"/>
    <lineage>
        <taxon>Bacteria</taxon>
        <taxon>Bacillati</taxon>
        <taxon>Bacillota</taxon>
        <taxon>Bacilli</taxon>
        <taxon>Bacillales</taxon>
        <taxon>Listeriaceae</taxon>
        <taxon>Listeria</taxon>
    </lineage>
</organism>
<sequence length="85" mass="9759">MHELNEVQKLSILIKEKLAEVMEENNLLEPGARVTDFFVAIVMADSMLFDDLTGEDSDVFDTLGRNTRLVFQYMKENGKDESEED</sequence>
<proteinExistence type="predicted"/>
<name>A0A823DKL1_LISMN</name>
<comment type="caution">
    <text evidence="1">The sequence shown here is derived from an EMBL/GenBank/DDBJ whole genome shotgun (WGS) entry which is preliminary data.</text>
</comment>
<dbReference type="EMBL" id="AAALRN010000007">
    <property type="protein sequence ID" value="EAD1186130.1"/>
    <property type="molecule type" value="Genomic_DNA"/>
</dbReference>
<protein>
    <submittedName>
        <fullName evidence="1">Uncharacterized protein</fullName>
    </submittedName>
</protein>
<dbReference type="Proteomes" id="UP000403352">
    <property type="component" value="Unassembled WGS sequence"/>
</dbReference>